<dbReference type="SMART" id="SM00487">
    <property type="entry name" value="DEXDc"/>
    <property type="match status" value="1"/>
</dbReference>
<evidence type="ECO:0000259" key="10">
    <source>
        <dbReference type="PROSITE" id="PS51643"/>
    </source>
</evidence>
<dbReference type="RefSeq" id="WP_086890518.1">
    <property type="nucleotide sequence ID" value="NZ_CP021252.1"/>
</dbReference>
<dbReference type="GO" id="GO:0016787">
    <property type="term" value="F:hydrolase activity"/>
    <property type="evidence" value="ECO:0007669"/>
    <property type="project" value="UniProtKB-KW"/>
</dbReference>
<dbReference type="SUPFAM" id="SSF52540">
    <property type="entry name" value="P-loop containing nucleoside triphosphate hydrolases"/>
    <property type="match status" value="1"/>
</dbReference>
<feature type="domain" description="HD Cas3-type" evidence="10">
    <location>
        <begin position="17"/>
        <end position="233"/>
    </location>
</feature>
<dbReference type="InterPro" id="IPR054712">
    <property type="entry name" value="Cas3-like_dom"/>
</dbReference>
<dbReference type="GO" id="GO:0046872">
    <property type="term" value="F:metal ion binding"/>
    <property type="evidence" value="ECO:0007669"/>
    <property type="project" value="UniProtKB-KW"/>
</dbReference>
<evidence type="ECO:0000256" key="5">
    <source>
        <dbReference type="ARBA" id="ARBA00022741"/>
    </source>
</evidence>
<dbReference type="Gene3D" id="1.10.3210.30">
    <property type="match status" value="1"/>
</dbReference>
<keyword evidence="7" id="KW-0347">Helicase</keyword>
<dbReference type="PANTHER" id="PTHR47963">
    <property type="entry name" value="DEAD-BOX ATP-DEPENDENT RNA HELICASE 47, MITOCHONDRIAL"/>
    <property type="match status" value="1"/>
</dbReference>
<protein>
    <recommendedName>
        <fullName evidence="10">HD Cas3-type domain-containing protein</fullName>
    </recommendedName>
</protein>
<dbReference type="InterPro" id="IPR014001">
    <property type="entry name" value="Helicase_ATP-bd"/>
</dbReference>
<dbReference type="KEGG" id="cstr:CBE89_01480"/>
<dbReference type="GO" id="GO:0051607">
    <property type="term" value="P:defense response to virus"/>
    <property type="evidence" value="ECO:0007669"/>
    <property type="project" value="UniProtKB-KW"/>
</dbReference>
<dbReference type="InterPro" id="IPR011545">
    <property type="entry name" value="DEAD/DEAH_box_helicase_dom"/>
</dbReference>
<reference evidence="11 12" key="1">
    <citation type="submission" date="2017-05" db="EMBL/GenBank/DDBJ databases">
        <title>Complete genome sequence of Corynebacterium striatum KC-Na-1 isolated from Neophocaena asiaeorientalis in Korea.</title>
        <authorList>
            <person name="Kim J.H."/>
            <person name="Lee K."/>
        </authorList>
    </citation>
    <scope>NUCLEOTIDE SEQUENCE [LARGE SCALE GENOMIC DNA]</scope>
    <source>
        <strain evidence="11 12">KC-Na-01</strain>
    </source>
</reference>
<dbReference type="InterPro" id="IPR027417">
    <property type="entry name" value="P-loop_NTPase"/>
</dbReference>
<evidence type="ECO:0000256" key="8">
    <source>
        <dbReference type="ARBA" id="ARBA00022840"/>
    </source>
</evidence>
<keyword evidence="3" id="KW-0540">Nuclease</keyword>
<sequence>MPATHSTFSSVWAKQHSLEESYPLLAHMCDAASMAGQLFDHWLRPGLQGYLREELGPQAREIVMWLVGTHDIGKANPFFQGQLLTHARQRPEERKIWASVRNRIVENEELDFKLPPRALRGLHDVAAFRRHEQASASYLLGSLTVDASATQAWRCIPAMGHHGRFDTPNFGGDRTGTKEALWNTALASNGWNTAQKVLDHALREACGVTVFPDEVPTSAMILISGLTVVADRLVSAHEWVKQSQARCQTAELDLTQPKEWILTQAEPALARIREQLGIYSDWPSAEDALEAILQGYEPRPAQREALTDPDGLFTIMSATGSGKTEAAILRHAQRKERMLFLLPTMATSNALMKRVQRIFSSTQNTAALAHGMATIEDFYSRPVTTFRDSNPLEDVGGLVPAEFVRSGMERMLASITVGTVDQALKAALPMKWTHVILLALANAHVIIDEVHTLDPYQAQLLKPLMQWLGTVRARVTLLSATLSQEQCNSLACAYTGYPLETIIDFPSILSHSSNSYAATPLDSTPYTLTYDITIANPSQIDAHINWVRRMRAEYPIARIGVICNRVDWAQEISRRLDEAGEDVLLLHAAMTAGHRQAAADTLLRTIGPHGNGEGICVVGTQAIEASLDIDLDLLSTDLCPSASLIQRAGRVWRRRDPQRKHRLPGRDHMHLHIVAHQNYEHRENLPYMEALLNRTQRWLNSHNGRIEFPVECQDFVNTTSITLTNINDDQDIEAFAQDSRKHMAASNIQSNLEAVLKENVRLSELTKLTEGTTALEDLRTRYVEGETVRALVLDDAGTIPGAITSIDLGLTKPTQEDLKRILRSSINLRQGSFPPEDPRFLSNPWETSLLQYFSIVDLSENYDPALGLIYGKAHS</sequence>
<dbReference type="AlphaFoldDB" id="A0A2Z2IW39"/>
<keyword evidence="9" id="KW-0051">Antiviral defense</keyword>
<dbReference type="CDD" id="cd09641">
    <property type="entry name" value="Cas3''_I"/>
    <property type="match status" value="1"/>
</dbReference>
<dbReference type="NCBIfam" id="TIGR01587">
    <property type="entry name" value="cas3_core"/>
    <property type="match status" value="1"/>
</dbReference>
<dbReference type="InterPro" id="IPR050547">
    <property type="entry name" value="DEAD_box_RNA_helicases"/>
</dbReference>
<keyword evidence="8" id="KW-0067">ATP-binding</keyword>
<dbReference type="GO" id="GO:0003723">
    <property type="term" value="F:RNA binding"/>
    <property type="evidence" value="ECO:0007669"/>
    <property type="project" value="TreeGrafter"/>
</dbReference>
<dbReference type="InterPro" id="IPR006474">
    <property type="entry name" value="Helicase_Cas3_CRISPR-ass_core"/>
</dbReference>
<comment type="similarity">
    <text evidence="1">In the N-terminal section; belongs to the CRISPR-associated nuclease Cas3-HD family.</text>
</comment>
<comment type="similarity">
    <text evidence="2">In the central section; belongs to the CRISPR-associated helicase Cas3 family.</text>
</comment>
<dbReference type="GO" id="GO:0003724">
    <property type="term" value="F:RNA helicase activity"/>
    <property type="evidence" value="ECO:0007669"/>
    <property type="project" value="TreeGrafter"/>
</dbReference>
<dbReference type="InterPro" id="IPR001650">
    <property type="entry name" value="Helicase_C-like"/>
</dbReference>
<dbReference type="EMBL" id="CP021252">
    <property type="protein sequence ID" value="ART20320.1"/>
    <property type="molecule type" value="Genomic_DNA"/>
</dbReference>
<name>A0A2Z2IW39_CORST</name>
<dbReference type="Proteomes" id="UP000250197">
    <property type="component" value="Chromosome"/>
</dbReference>
<proteinExistence type="inferred from homology"/>
<dbReference type="SMART" id="SM00490">
    <property type="entry name" value="HELICc"/>
    <property type="match status" value="1"/>
</dbReference>
<dbReference type="GO" id="GO:0005524">
    <property type="term" value="F:ATP binding"/>
    <property type="evidence" value="ECO:0007669"/>
    <property type="project" value="UniProtKB-KW"/>
</dbReference>
<evidence type="ECO:0000256" key="1">
    <source>
        <dbReference type="ARBA" id="ARBA00006847"/>
    </source>
</evidence>
<evidence type="ECO:0000313" key="12">
    <source>
        <dbReference type="Proteomes" id="UP000250197"/>
    </source>
</evidence>
<organism evidence="11 12">
    <name type="scientific">Corynebacterium striatum</name>
    <dbReference type="NCBI Taxonomy" id="43770"/>
    <lineage>
        <taxon>Bacteria</taxon>
        <taxon>Bacillati</taxon>
        <taxon>Actinomycetota</taxon>
        <taxon>Actinomycetes</taxon>
        <taxon>Mycobacteriales</taxon>
        <taxon>Corynebacteriaceae</taxon>
        <taxon>Corynebacterium</taxon>
    </lineage>
</organism>
<keyword evidence="6" id="KW-0378">Hydrolase</keyword>
<dbReference type="InterPro" id="IPR006483">
    <property type="entry name" value="CRISPR-assoc_Cas3_HD"/>
</dbReference>
<dbReference type="Gene3D" id="3.40.50.300">
    <property type="entry name" value="P-loop containing nucleotide triphosphate hydrolases"/>
    <property type="match status" value="2"/>
</dbReference>
<accession>A0A2Z2IW39</accession>
<dbReference type="NCBIfam" id="TIGR01596">
    <property type="entry name" value="cas3_HD"/>
    <property type="match status" value="1"/>
</dbReference>
<evidence type="ECO:0000256" key="3">
    <source>
        <dbReference type="ARBA" id="ARBA00022722"/>
    </source>
</evidence>
<evidence type="ECO:0000256" key="7">
    <source>
        <dbReference type="ARBA" id="ARBA00022806"/>
    </source>
</evidence>
<keyword evidence="5" id="KW-0547">Nucleotide-binding</keyword>
<evidence type="ECO:0000256" key="2">
    <source>
        <dbReference type="ARBA" id="ARBA00009046"/>
    </source>
</evidence>
<gene>
    <name evidence="11" type="ORF">CBE89_01480</name>
</gene>
<evidence type="ECO:0000256" key="4">
    <source>
        <dbReference type="ARBA" id="ARBA00022723"/>
    </source>
</evidence>
<dbReference type="Pfam" id="PF18019">
    <property type="entry name" value="Cas3_HD"/>
    <property type="match status" value="1"/>
</dbReference>
<evidence type="ECO:0000256" key="9">
    <source>
        <dbReference type="ARBA" id="ARBA00023118"/>
    </source>
</evidence>
<dbReference type="Pfam" id="PF22590">
    <property type="entry name" value="Cas3-like_C_2"/>
    <property type="match status" value="1"/>
</dbReference>
<keyword evidence="4" id="KW-0479">Metal-binding</keyword>
<dbReference type="PROSITE" id="PS51643">
    <property type="entry name" value="HD_CAS3"/>
    <property type="match status" value="1"/>
</dbReference>
<dbReference type="InterPro" id="IPR038257">
    <property type="entry name" value="CRISPR-assoc_Cas3_HD_sf"/>
</dbReference>
<dbReference type="PANTHER" id="PTHR47963:SF9">
    <property type="entry name" value="CRISPR-ASSOCIATED ENDONUCLEASE_HELICASE CAS3"/>
    <property type="match status" value="1"/>
</dbReference>
<dbReference type="GO" id="GO:0004518">
    <property type="term" value="F:nuclease activity"/>
    <property type="evidence" value="ECO:0007669"/>
    <property type="project" value="UniProtKB-KW"/>
</dbReference>
<evidence type="ECO:0000256" key="6">
    <source>
        <dbReference type="ARBA" id="ARBA00022801"/>
    </source>
</evidence>
<evidence type="ECO:0000313" key="11">
    <source>
        <dbReference type="EMBL" id="ART20320.1"/>
    </source>
</evidence>
<dbReference type="Pfam" id="PF00270">
    <property type="entry name" value="DEAD"/>
    <property type="match status" value="1"/>
</dbReference>